<reference evidence="3" key="2">
    <citation type="journal article" date="2022" name="Hortic Res">
        <title>The genome of Dioscorea zingiberensis sheds light on the biosynthesis, origin and evolution of the medicinally important diosgenin saponins.</title>
        <authorList>
            <person name="Li Y."/>
            <person name="Tan C."/>
            <person name="Li Z."/>
            <person name="Guo J."/>
            <person name="Li S."/>
            <person name="Chen X."/>
            <person name="Wang C."/>
            <person name="Dai X."/>
            <person name="Yang H."/>
            <person name="Song W."/>
            <person name="Hou L."/>
            <person name="Xu J."/>
            <person name="Tong Z."/>
            <person name="Xu A."/>
            <person name="Yuan X."/>
            <person name="Wang W."/>
            <person name="Yang Q."/>
            <person name="Chen L."/>
            <person name="Sun Z."/>
            <person name="Wang K."/>
            <person name="Pan B."/>
            <person name="Chen J."/>
            <person name="Bao Y."/>
            <person name="Liu F."/>
            <person name="Qi X."/>
            <person name="Gang D.R."/>
            <person name="Wen J."/>
            <person name="Li J."/>
        </authorList>
    </citation>
    <scope>NUCLEOTIDE SEQUENCE</scope>
    <source>
        <strain evidence="3">Dzin_1.0</strain>
    </source>
</reference>
<proteinExistence type="predicted"/>
<dbReference type="NCBIfam" id="TIGR00756">
    <property type="entry name" value="PPR"/>
    <property type="match status" value="1"/>
</dbReference>
<dbReference type="EMBL" id="JAGGNH010000002">
    <property type="protein sequence ID" value="KAJ0982646.1"/>
    <property type="molecule type" value="Genomic_DNA"/>
</dbReference>
<dbReference type="Gene3D" id="1.25.40.10">
    <property type="entry name" value="Tetratricopeptide repeat domain"/>
    <property type="match status" value="1"/>
</dbReference>
<protein>
    <recommendedName>
        <fullName evidence="5">Pentatricopeptide repeat-containing protein</fullName>
    </recommendedName>
</protein>
<keyword evidence="4" id="KW-1185">Reference proteome</keyword>
<comment type="caution">
    <text evidence="3">The sequence shown here is derived from an EMBL/GenBank/DDBJ whole genome shotgun (WGS) entry which is preliminary data.</text>
</comment>
<dbReference type="OrthoDB" id="732433at2759"/>
<dbReference type="InterPro" id="IPR011990">
    <property type="entry name" value="TPR-like_helical_dom_sf"/>
</dbReference>
<dbReference type="GO" id="GO:0003723">
    <property type="term" value="F:RNA binding"/>
    <property type="evidence" value="ECO:0007669"/>
    <property type="project" value="InterPro"/>
</dbReference>
<organism evidence="3 4">
    <name type="scientific">Dioscorea zingiberensis</name>
    <dbReference type="NCBI Taxonomy" id="325984"/>
    <lineage>
        <taxon>Eukaryota</taxon>
        <taxon>Viridiplantae</taxon>
        <taxon>Streptophyta</taxon>
        <taxon>Embryophyta</taxon>
        <taxon>Tracheophyta</taxon>
        <taxon>Spermatophyta</taxon>
        <taxon>Magnoliopsida</taxon>
        <taxon>Liliopsida</taxon>
        <taxon>Dioscoreales</taxon>
        <taxon>Dioscoreaceae</taxon>
        <taxon>Dioscorea</taxon>
    </lineage>
</organism>
<dbReference type="Proteomes" id="UP001085076">
    <property type="component" value="Miscellaneous, Linkage group lg02"/>
</dbReference>
<keyword evidence="1" id="KW-0677">Repeat</keyword>
<reference evidence="3" key="1">
    <citation type="submission" date="2021-03" db="EMBL/GenBank/DDBJ databases">
        <authorList>
            <person name="Li Z."/>
            <person name="Yang C."/>
        </authorList>
    </citation>
    <scope>NUCLEOTIDE SEQUENCE</scope>
    <source>
        <strain evidence="3">Dzin_1.0</strain>
        <tissue evidence="3">Leaf</tissue>
    </source>
</reference>
<feature type="compositionally biased region" description="Low complexity" evidence="2">
    <location>
        <begin position="9"/>
        <end position="22"/>
    </location>
</feature>
<dbReference type="PANTHER" id="PTHR47926">
    <property type="entry name" value="PENTATRICOPEPTIDE REPEAT-CONTAINING PROTEIN"/>
    <property type="match status" value="1"/>
</dbReference>
<dbReference type="InterPro" id="IPR046960">
    <property type="entry name" value="PPR_At4g14850-like_plant"/>
</dbReference>
<dbReference type="InterPro" id="IPR002885">
    <property type="entry name" value="PPR_rpt"/>
</dbReference>
<sequence length="208" mass="23148">MTSPVSLQSTTPRSSSTPSSPTSHHRRRLCHYQRFVANAQFNLSATLFRELVCGFGVFDSTAVVIALSAVSQTCELKHGLVLHGMIAKKRLDFDVFFAMPLLIYASKSAATVFQFSPTINLCSWNCMISGLTQHKEGRKALEYFHQMENFEPDEMSMVGAVCACTQLALVDMYNKCGRLDIAAQVFQHSVQKSVAFWNAMISTYAFHG</sequence>
<evidence type="ECO:0000313" key="4">
    <source>
        <dbReference type="Proteomes" id="UP001085076"/>
    </source>
</evidence>
<evidence type="ECO:0008006" key="5">
    <source>
        <dbReference type="Google" id="ProtNLM"/>
    </source>
</evidence>
<evidence type="ECO:0000256" key="2">
    <source>
        <dbReference type="SAM" id="MobiDB-lite"/>
    </source>
</evidence>
<dbReference type="GO" id="GO:0009451">
    <property type="term" value="P:RNA modification"/>
    <property type="evidence" value="ECO:0007669"/>
    <property type="project" value="InterPro"/>
</dbReference>
<evidence type="ECO:0000313" key="3">
    <source>
        <dbReference type="EMBL" id="KAJ0982646.1"/>
    </source>
</evidence>
<gene>
    <name evidence="3" type="ORF">J5N97_010901</name>
</gene>
<name>A0A9D5D008_9LILI</name>
<evidence type="ECO:0000256" key="1">
    <source>
        <dbReference type="ARBA" id="ARBA00022737"/>
    </source>
</evidence>
<feature type="region of interest" description="Disordered" evidence="2">
    <location>
        <begin position="1"/>
        <end position="25"/>
    </location>
</feature>
<accession>A0A9D5D008</accession>
<dbReference type="AlphaFoldDB" id="A0A9D5D008"/>
<dbReference type="Pfam" id="PF01535">
    <property type="entry name" value="PPR"/>
    <property type="match status" value="1"/>
</dbReference>